<sequence length="173" mass="17746">MKEAKKVRLRLLGHKPSSAVPATGLSIALDDAMDCEKSFQSDARAPLPHRLSSPHQGNNPSFTTAVLSLTIVAAKSSTQPPRIVVAGARAFPSPSTTSQSPAPYSLSPSESAAAGDLQPTAADAARARALPAPPSCGPNLCINQTIVDSAAIIPVGNPFPTLSAVDLSSSSRR</sequence>
<gene>
    <name evidence="2" type="ORF">M0R45_009160</name>
</gene>
<protein>
    <submittedName>
        <fullName evidence="2">Uncharacterized protein</fullName>
    </submittedName>
</protein>
<proteinExistence type="predicted"/>
<name>A0AAW1Y573_RUBAR</name>
<dbReference type="AlphaFoldDB" id="A0AAW1Y573"/>
<comment type="caution">
    <text evidence="2">The sequence shown here is derived from an EMBL/GenBank/DDBJ whole genome shotgun (WGS) entry which is preliminary data.</text>
</comment>
<evidence type="ECO:0000256" key="1">
    <source>
        <dbReference type="SAM" id="MobiDB-lite"/>
    </source>
</evidence>
<evidence type="ECO:0000313" key="2">
    <source>
        <dbReference type="EMBL" id="KAK9943556.1"/>
    </source>
</evidence>
<dbReference type="EMBL" id="JBEDUW010000002">
    <property type="protein sequence ID" value="KAK9943556.1"/>
    <property type="molecule type" value="Genomic_DNA"/>
</dbReference>
<feature type="region of interest" description="Disordered" evidence="1">
    <location>
        <begin position="39"/>
        <end position="59"/>
    </location>
</feature>
<dbReference type="Proteomes" id="UP001457282">
    <property type="component" value="Unassembled WGS sequence"/>
</dbReference>
<accession>A0AAW1Y573</accession>
<keyword evidence="3" id="KW-1185">Reference proteome</keyword>
<feature type="region of interest" description="Disordered" evidence="1">
    <location>
        <begin position="88"/>
        <end position="126"/>
    </location>
</feature>
<organism evidence="2 3">
    <name type="scientific">Rubus argutus</name>
    <name type="common">Southern blackberry</name>
    <dbReference type="NCBI Taxonomy" id="59490"/>
    <lineage>
        <taxon>Eukaryota</taxon>
        <taxon>Viridiplantae</taxon>
        <taxon>Streptophyta</taxon>
        <taxon>Embryophyta</taxon>
        <taxon>Tracheophyta</taxon>
        <taxon>Spermatophyta</taxon>
        <taxon>Magnoliopsida</taxon>
        <taxon>eudicotyledons</taxon>
        <taxon>Gunneridae</taxon>
        <taxon>Pentapetalae</taxon>
        <taxon>rosids</taxon>
        <taxon>fabids</taxon>
        <taxon>Rosales</taxon>
        <taxon>Rosaceae</taxon>
        <taxon>Rosoideae</taxon>
        <taxon>Rosoideae incertae sedis</taxon>
        <taxon>Rubus</taxon>
    </lineage>
</organism>
<reference evidence="2 3" key="1">
    <citation type="journal article" date="2023" name="G3 (Bethesda)">
        <title>A chromosome-length genome assembly and annotation of blackberry (Rubus argutus, cv. 'Hillquist').</title>
        <authorList>
            <person name="Bruna T."/>
            <person name="Aryal R."/>
            <person name="Dudchenko O."/>
            <person name="Sargent D.J."/>
            <person name="Mead D."/>
            <person name="Buti M."/>
            <person name="Cavallini A."/>
            <person name="Hytonen T."/>
            <person name="Andres J."/>
            <person name="Pham M."/>
            <person name="Weisz D."/>
            <person name="Mascagni F."/>
            <person name="Usai G."/>
            <person name="Natali L."/>
            <person name="Bassil N."/>
            <person name="Fernandez G.E."/>
            <person name="Lomsadze A."/>
            <person name="Armour M."/>
            <person name="Olukolu B."/>
            <person name="Poorten T."/>
            <person name="Britton C."/>
            <person name="Davik J."/>
            <person name="Ashrafi H."/>
            <person name="Aiden E.L."/>
            <person name="Borodovsky M."/>
            <person name="Worthington M."/>
        </authorList>
    </citation>
    <scope>NUCLEOTIDE SEQUENCE [LARGE SCALE GENOMIC DNA]</scope>
    <source>
        <strain evidence="2">PI 553951</strain>
    </source>
</reference>
<feature type="compositionally biased region" description="Low complexity" evidence="1">
    <location>
        <begin position="92"/>
        <end position="105"/>
    </location>
</feature>
<evidence type="ECO:0000313" key="3">
    <source>
        <dbReference type="Proteomes" id="UP001457282"/>
    </source>
</evidence>